<dbReference type="STRING" id="1121421.SAMN02745123_02519"/>
<sequence>MTESLPIEEIYQKNKTNYQTALTGAQKTDGTLVFYRSMVALLALGLFLYGTFQKLYGLYFLLVPIVLLFMILVNKHQKVRKQIVFLENLIRINQRALLRLAGQWTDFPQTGERFMAPEHPYTGDLTIFGQGSLFQYINATNLMTGEQALAKLLSEESSYQDIGARQSALRELAPQLDWRQKFQAIGMGSRYKDGELEKLWLWAREKPHFLQNKANYLILLPVVTWLSVILMAFRLVPTYVPLGLFILQVLLVTAGQAFIAKVFQDTEKAAVELTRLSQLLSHIEGQKFQAPLLVTLQRKLLKNKHSAAQQVKALSKIAELINLRYSVLYHFFNALFFCDLYTIRTLEQWKSQYGTSLEQWFRVIGHFEALASLAVLAHDHPRWVFPEVKNEEPFFSAVNLGHPLIHRSVRVCNEVSLRQSGTVHIITGSNMSGKSTLLRTVGINLVLAYAGAPVCANELRCSQMSIYTSMRVQDSLEESVSSFYAELKRIKLVIEAARREKPLIFLLDEIFKGTNSRDRIAGARTVIKNLAQQNVIGFVTTHDLELGALEKECPTQIRNYHFTDEIIDQTITFDYRLKEGVSKTTNALALMKMVGIDV</sequence>
<dbReference type="RefSeq" id="WP_072914882.1">
    <property type="nucleotide sequence ID" value="NZ_FRAR01000018.1"/>
</dbReference>
<dbReference type="SUPFAM" id="SSF52540">
    <property type="entry name" value="P-loop containing nucleoside triphosphate hydrolases"/>
    <property type="match status" value="1"/>
</dbReference>
<feature type="transmembrane region" description="Helical" evidence="4">
    <location>
        <begin position="33"/>
        <end position="50"/>
    </location>
</feature>
<keyword evidence="4" id="KW-1133">Transmembrane helix</keyword>
<keyword evidence="4" id="KW-0472">Membrane</keyword>
<evidence type="ECO:0000259" key="5">
    <source>
        <dbReference type="SMART" id="SM00534"/>
    </source>
</evidence>
<feature type="domain" description="DNA mismatch repair proteins mutS family" evidence="5">
    <location>
        <begin position="421"/>
        <end position="597"/>
    </location>
</feature>
<dbReference type="AlphaFoldDB" id="A0A1M6TYS5"/>
<dbReference type="PANTHER" id="PTHR11361:SF99">
    <property type="entry name" value="DNA MISMATCH REPAIR PROTEIN"/>
    <property type="match status" value="1"/>
</dbReference>
<evidence type="ECO:0000256" key="2">
    <source>
        <dbReference type="ARBA" id="ARBA00022840"/>
    </source>
</evidence>
<keyword evidence="1" id="KW-0547">Nucleotide-binding</keyword>
<evidence type="ECO:0000313" key="7">
    <source>
        <dbReference type="Proteomes" id="UP000183997"/>
    </source>
</evidence>
<dbReference type="GO" id="GO:0030983">
    <property type="term" value="F:mismatched DNA binding"/>
    <property type="evidence" value="ECO:0007669"/>
    <property type="project" value="InterPro"/>
</dbReference>
<name>A0A1M6TYS5_9FIRM</name>
<dbReference type="InterPro" id="IPR000432">
    <property type="entry name" value="DNA_mismatch_repair_MutS_C"/>
</dbReference>
<dbReference type="FunFam" id="3.40.50.300:FF:001552">
    <property type="entry name" value="Mismatch repair ATPase (MutS family)"/>
    <property type="match status" value="1"/>
</dbReference>
<feature type="transmembrane region" description="Helical" evidence="4">
    <location>
        <begin position="239"/>
        <end position="259"/>
    </location>
</feature>
<dbReference type="GO" id="GO:0005829">
    <property type="term" value="C:cytosol"/>
    <property type="evidence" value="ECO:0007669"/>
    <property type="project" value="TreeGrafter"/>
</dbReference>
<accession>A0A1M6TYS5</accession>
<feature type="transmembrane region" description="Helical" evidence="4">
    <location>
        <begin position="56"/>
        <end position="73"/>
    </location>
</feature>
<dbReference type="GO" id="GO:0005524">
    <property type="term" value="F:ATP binding"/>
    <property type="evidence" value="ECO:0007669"/>
    <property type="project" value="UniProtKB-KW"/>
</dbReference>
<reference evidence="7" key="1">
    <citation type="submission" date="2016-11" db="EMBL/GenBank/DDBJ databases">
        <authorList>
            <person name="Varghese N."/>
            <person name="Submissions S."/>
        </authorList>
    </citation>
    <scope>NUCLEOTIDE SEQUENCE [LARGE SCALE GENOMIC DNA]</scope>
    <source>
        <strain evidence="7">DSM 10349</strain>
    </source>
</reference>
<keyword evidence="3" id="KW-0238">DNA-binding</keyword>
<dbReference type="Gene3D" id="3.40.50.300">
    <property type="entry name" value="P-loop containing nucleotide triphosphate hydrolases"/>
    <property type="match status" value="1"/>
</dbReference>
<keyword evidence="7" id="KW-1185">Reference proteome</keyword>
<dbReference type="PANTHER" id="PTHR11361">
    <property type="entry name" value="DNA MISMATCH REPAIR PROTEIN MUTS FAMILY MEMBER"/>
    <property type="match status" value="1"/>
</dbReference>
<evidence type="ECO:0000256" key="4">
    <source>
        <dbReference type="SAM" id="Phobius"/>
    </source>
</evidence>
<organism evidence="6 7">
    <name type="scientific">Desulforamulus aeronauticus DSM 10349</name>
    <dbReference type="NCBI Taxonomy" id="1121421"/>
    <lineage>
        <taxon>Bacteria</taxon>
        <taxon>Bacillati</taxon>
        <taxon>Bacillota</taxon>
        <taxon>Clostridia</taxon>
        <taxon>Eubacteriales</taxon>
        <taxon>Peptococcaceae</taxon>
        <taxon>Desulforamulus</taxon>
    </lineage>
</organism>
<evidence type="ECO:0000256" key="1">
    <source>
        <dbReference type="ARBA" id="ARBA00022741"/>
    </source>
</evidence>
<dbReference type="Pfam" id="PF00488">
    <property type="entry name" value="MutS_V"/>
    <property type="match status" value="1"/>
</dbReference>
<dbReference type="Proteomes" id="UP000183997">
    <property type="component" value="Unassembled WGS sequence"/>
</dbReference>
<keyword evidence="2" id="KW-0067">ATP-binding</keyword>
<evidence type="ECO:0000313" key="6">
    <source>
        <dbReference type="EMBL" id="SHK62182.1"/>
    </source>
</evidence>
<dbReference type="OrthoDB" id="9802448at2"/>
<feature type="transmembrane region" description="Helical" evidence="4">
    <location>
        <begin position="214"/>
        <end position="233"/>
    </location>
</feature>
<dbReference type="InterPro" id="IPR027417">
    <property type="entry name" value="P-loop_NTPase"/>
</dbReference>
<dbReference type="CDD" id="cd03283">
    <property type="entry name" value="ABC_MutS-like"/>
    <property type="match status" value="1"/>
</dbReference>
<keyword evidence="4" id="KW-0812">Transmembrane</keyword>
<dbReference type="EMBL" id="FRAR01000018">
    <property type="protein sequence ID" value="SHK62182.1"/>
    <property type="molecule type" value="Genomic_DNA"/>
</dbReference>
<dbReference type="GO" id="GO:0140664">
    <property type="term" value="F:ATP-dependent DNA damage sensor activity"/>
    <property type="evidence" value="ECO:0007669"/>
    <property type="project" value="InterPro"/>
</dbReference>
<gene>
    <name evidence="6" type="ORF">SAMN02745123_02519</name>
</gene>
<dbReference type="InterPro" id="IPR045076">
    <property type="entry name" value="MutS"/>
</dbReference>
<evidence type="ECO:0000256" key="3">
    <source>
        <dbReference type="ARBA" id="ARBA00023125"/>
    </source>
</evidence>
<dbReference type="GO" id="GO:0006298">
    <property type="term" value="P:mismatch repair"/>
    <property type="evidence" value="ECO:0007669"/>
    <property type="project" value="InterPro"/>
</dbReference>
<dbReference type="SMART" id="SM00534">
    <property type="entry name" value="MUTSac"/>
    <property type="match status" value="1"/>
</dbReference>
<proteinExistence type="predicted"/>
<protein>
    <submittedName>
        <fullName evidence="6">MutS domain V</fullName>
    </submittedName>
</protein>